<proteinExistence type="predicted"/>
<accession>F4RY27</accession>
<evidence type="ECO:0000313" key="2">
    <source>
        <dbReference type="Proteomes" id="UP000001072"/>
    </source>
</evidence>
<dbReference type="VEuPathDB" id="FungiDB:MELLADRAFT_66148"/>
<dbReference type="HOGENOM" id="CLU_1396632_0_0_1"/>
<dbReference type="RefSeq" id="XP_007414011.1">
    <property type="nucleotide sequence ID" value="XM_007413949.1"/>
</dbReference>
<dbReference type="KEGG" id="mlr:MELLADRAFT_66148"/>
<dbReference type="GeneID" id="18930573"/>
<organism evidence="2">
    <name type="scientific">Melampsora larici-populina (strain 98AG31 / pathotype 3-4-7)</name>
    <name type="common">Poplar leaf rust fungus</name>
    <dbReference type="NCBI Taxonomy" id="747676"/>
    <lineage>
        <taxon>Eukaryota</taxon>
        <taxon>Fungi</taxon>
        <taxon>Dikarya</taxon>
        <taxon>Basidiomycota</taxon>
        <taxon>Pucciniomycotina</taxon>
        <taxon>Pucciniomycetes</taxon>
        <taxon>Pucciniales</taxon>
        <taxon>Melampsoraceae</taxon>
        <taxon>Melampsora</taxon>
    </lineage>
</organism>
<evidence type="ECO:0000313" key="1">
    <source>
        <dbReference type="EMBL" id="EGG02609.1"/>
    </source>
</evidence>
<name>F4RY27_MELLP</name>
<protein>
    <submittedName>
        <fullName evidence="1">Uncharacterized protein</fullName>
    </submittedName>
</protein>
<sequence>MADVFANLQSYISSLKIVLYELGKSEILLAWIMVDMRKTRLFPLVCLFEGETCNMPAWALKTQRPSHEMLRTPDAIVYAFISSAEEIRRVIVYIRSTLSSSYKFMNSSSHFLRIDDFYINNSHTLIYGIVYMFKTFDLARIAIYACEELAFLKRRDKGNGLRVCVQMNFWERCNPIYHFLYLFSSQDLKIVYGDH</sequence>
<dbReference type="AlphaFoldDB" id="F4RY27"/>
<dbReference type="Proteomes" id="UP000001072">
    <property type="component" value="Unassembled WGS sequence"/>
</dbReference>
<reference evidence="2" key="1">
    <citation type="journal article" date="2011" name="Proc. Natl. Acad. Sci. U.S.A.">
        <title>Obligate biotrophy features unraveled by the genomic analysis of rust fungi.</title>
        <authorList>
            <person name="Duplessis S."/>
            <person name="Cuomo C.A."/>
            <person name="Lin Y.-C."/>
            <person name="Aerts A."/>
            <person name="Tisserant E."/>
            <person name="Veneault-Fourrey C."/>
            <person name="Joly D.L."/>
            <person name="Hacquard S."/>
            <person name="Amselem J."/>
            <person name="Cantarel B.L."/>
            <person name="Chiu R."/>
            <person name="Coutinho P.M."/>
            <person name="Feau N."/>
            <person name="Field M."/>
            <person name="Frey P."/>
            <person name="Gelhaye E."/>
            <person name="Goldberg J."/>
            <person name="Grabherr M.G."/>
            <person name="Kodira C.D."/>
            <person name="Kohler A."/>
            <person name="Kuees U."/>
            <person name="Lindquist E.A."/>
            <person name="Lucas S.M."/>
            <person name="Mago R."/>
            <person name="Mauceli E."/>
            <person name="Morin E."/>
            <person name="Murat C."/>
            <person name="Pangilinan J.L."/>
            <person name="Park R."/>
            <person name="Pearson M."/>
            <person name="Quesneville H."/>
            <person name="Rouhier N."/>
            <person name="Sakthikumar S."/>
            <person name="Salamov A.A."/>
            <person name="Schmutz J."/>
            <person name="Selles B."/>
            <person name="Shapiro H."/>
            <person name="Tanguay P."/>
            <person name="Tuskan G.A."/>
            <person name="Henrissat B."/>
            <person name="Van de Peer Y."/>
            <person name="Rouze P."/>
            <person name="Ellis J.G."/>
            <person name="Dodds P.N."/>
            <person name="Schein J.E."/>
            <person name="Zhong S."/>
            <person name="Hamelin R.C."/>
            <person name="Grigoriev I.V."/>
            <person name="Szabo L.J."/>
            <person name="Martin F."/>
        </authorList>
    </citation>
    <scope>NUCLEOTIDE SEQUENCE [LARGE SCALE GENOMIC DNA]</scope>
    <source>
        <strain evidence="2">98AG31 / pathotype 3-4-7</strain>
    </source>
</reference>
<dbReference type="EMBL" id="GL883129">
    <property type="protein sequence ID" value="EGG02609.1"/>
    <property type="molecule type" value="Genomic_DNA"/>
</dbReference>
<gene>
    <name evidence="1" type="ORF">MELLADRAFT_66148</name>
</gene>
<dbReference type="InParanoid" id="F4RY27"/>
<keyword evidence="2" id="KW-1185">Reference proteome</keyword>